<feature type="domain" description="RRM" evidence="4">
    <location>
        <begin position="41"/>
        <end position="117"/>
    </location>
</feature>
<dbReference type="Gene3D" id="3.30.70.330">
    <property type="match status" value="4"/>
</dbReference>
<evidence type="ECO:0000256" key="1">
    <source>
        <dbReference type="ARBA" id="ARBA00022737"/>
    </source>
</evidence>
<sequence>MFFLRQRVSHICSSLLPTKNVIRPPASISLFAFRQLSTTSRFVYLGNLPYHLENKDIEERAERFGSIKSIDFLNKETAGFANVEFSNPEDAQNFYETALKSGLVFHGQRSRVELVDEVQTRVLPPRKTLKLSVPNNNIFIGNLQSGTTKEEIREIFAPFGTIVHINIAVNRRGSDFAHVVYESIEQASAAMQALNNGTTSIAGRYITLQYAAGKPEPANPPSTTLYLDGYLGDEADLRAALSSYEGKISYVKLMGNHGFIGFSNIDDATAVKVALHQTQTPASHTLRLRFSKPSVHRPPMDIYLIDYAGDEADLRAALSSYTEKILKIWLPKRQIGFIRFKSPDDGNIVKEALDKTQTPAGHTLNLSFSKTPNPPSNTLYFVGYPGNEADLRAALSSYEDKILYIKMVGNQQGFIGFKSIDDATAVKDALHITQTSAGPILNLKFSKPSPNTPSNKLHLVGYAGDEADLRAALSSYNENILDIRLLSRKMGFIKFKSIDDATTAKGALDQTQTPAGHILNLIFSKPPRIHTTGYRKNC</sequence>
<dbReference type="PANTHER" id="PTHR24012">
    <property type="entry name" value="RNA BINDING PROTEIN"/>
    <property type="match status" value="1"/>
</dbReference>
<keyword evidence="2 3" id="KW-0694">RNA-binding</keyword>
<gene>
    <name evidence="5" type="ORF">BT96DRAFT_920212</name>
</gene>
<reference evidence="5" key="1">
    <citation type="journal article" date="2019" name="Environ. Microbiol.">
        <title>Fungal ecological strategies reflected in gene transcription - a case study of two litter decomposers.</title>
        <authorList>
            <person name="Barbi F."/>
            <person name="Kohler A."/>
            <person name="Barry K."/>
            <person name="Baskaran P."/>
            <person name="Daum C."/>
            <person name="Fauchery L."/>
            <person name="Ihrmark K."/>
            <person name="Kuo A."/>
            <person name="LaButti K."/>
            <person name="Lipzen A."/>
            <person name="Morin E."/>
            <person name="Grigoriev I.V."/>
            <person name="Henrissat B."/>
            <person name="Lindahl B."/>
            <person name="Martin F."/>
        </authorList>
    </citation>
    <scope>NUCLEOTIDE SEQUENCE</scope>
    <source>
        <strain evidence="5">JB14</strain>
    </source>
</reference>
<proteinExistence type="predicted"/>
<dbReference type="Proteomes" id="UP000799118">
    <property type="component" value="Unassembled WGS sequence"/>
</dbReference>
<dbReference type="InterPro" id="IPR035979">
    <property type="entry name" value="RBD_domain_sf"/>
</dbReference>
<keyword evidence="1" id="KW-0677">Repeat</keyword>
<evidence type="ECO:0000256" key="2">
    <source>
        <dbReference type="ARBA" id="ARBA00022884"/>
    </source>
</evidence>
<protein>
    <recommendedName>
        <fullName evidence="4">RRM domain-containing protein</fullName>
    </recommendedName>
</protein>
<organism evidence="5 6">
    <name type="scientific">Gymnopus androsaceus JB14</name>
    <dbReference type="NCBI Taxonomy" id="1447944"/>
    <lineage>
        <taxon>Eukaryota</taxon>
        <taxon>Fungi</taxon>
        <taxon>Dikarya</taxon>
        <taxon>Basidiomycota</taxon>
        <taxon>Agaricomycotina</taxon>
        <taxon>Agaricomycetes</taxon>
        <taxon>Agaricomycetidae</taxon>
        <taxon>Agaricales</taxon>
        <taxon>Marasmiineae</taxon>
        <taxon>Omphalotaceae</taxon>
        <taxon>Gymnopus</taxon>
    </lineage>
</organism>
<dbReference type="EMBL" id="ML769470">
    <property type="protein sequence ID" value="KAE9399430.1"/>
    <property type="molecule type" value="Genomic_DNA"/>
</dbReference>
<evidence type="ECO:0000313" key="5">
    <source>
        <dbReference type="EMBL" id="KAE9399430.1"/>
    </source>
</evidence>
<evidence type="ECO:0000256" key="3">
    <source>
        <dbReference type="PROSITE-ProRule" id="PRU00176"/>
    </source>
</evidence>
<dbReference type="OrthoDB" id="439808at2759"/>
<dbReference type="GO" id="GO:0003723">
    <property type="term" value="F:RNA binding"/>
    <property type="evidence" value="ECO:0007669"/>
    <property type="project" value="UniProtKB-UniRule"/>
</dbReference>
<accession>A0A6A4HNW1</accession>
<dbReference type="Pfam" id="PF00076">
    <property type="entry name" value="RRM_1"/>
    <property type="match status" value="2"/>
</dbReference>
<evidence type="ECO:0000313" key="6">
    <source>
        <dbReference type="Proteomes" id="UP000799118"/>
    </source>
</evidence>
<feature type="domain" description="RRM" evidence="4">
    <location>
        <begin position="223"/>
        <end position="293"/>
    </location>
</feature>
<name>A0A6A4HNW1_9AGAR</name>
<dbReference type="InterPro" id="IPR000504">
    <property type="entry name" value="RRM_dom"/>
</dbReference>
<dbReference type="PROSITE" id="PS50102">
    <property type="entry name" value="RRM"/>
    <property type="match status" value="3"/>
</dbReference>
<dbReference type="SMART" id="SM00360">
    <property type="entry name" value="RRM"/>
    <property type="match status" value="4"/>
</dbReference>
<dbReference type="SUPFAM" id="SSF54928">
    <property type="entry name" value="RNA-binding domain, RBD"/>
    <property type="match status" value="4"/>
</dbReference>
<evidence type="ECO:0000259" key="4">
    <source>
        <dbReference type="PROSITE" id="PS50102"/>
    </source>
</evidence>
<feature type="domain" description="RRM" evidence="4">
    <location>
        <begin position="136"/>
        <end position="213"/>
    </location>
</feature>
<dbReference type="CDD" id="cd00590">
    <property type="entry name" value="RRM_SF"/>
    <property type="match status" value="3"/>
</dbReference>
<dbReference type="AlphaFoldDB" id="A0A6A4HNW1"/>
<keyword evidence="6" id="KW-1185">Reference proteome</keyword>
<dbReference type="InterPro" id="IPR012677">
    <property type="entry name" value="Nucleotide-bd_a/b_plait_sf"/>
</dbReference>